<organism evidence="1 2">
    <name type="scientific">Actinoplanes regularis</name>
    <dbReference type="NCBI Taxonomy" id="52697"/>
    <lineage>
        <taxon>Bacteria</taxon>
        <taxon>Bacillati</taxon>
        <taxon>Actinomycetota</taxon>
        <taxon>Actinomycetes</taxon>
        <taxon>Micromonosporales</taxon>
        <taxon>Micromonosporaceae</taxon>
        <taxon>Actinoplanes</taxon>
    </lineage>
</organism>
<dbReference type="RefSeq" id="WP_089299165.1">
    <property type="nucleotide sequence ID" value="NZ_BOMU01000134.1"/>
</dbReference>
<gene>
    <name evidence="1" type="ORF">SAMN06264365_14019</name>
</gene>
<keyword evidence="2" id="KW-1185">Reference proteome</keyword>
<dbReference type="OrthoDB" id="9993534at2"/>
<dbReference type="AlphaFoldDB" id="A0A239K026"/>
<proteinExistence type="predicted"/>
<sequence length="126" mass="12706">MKRWGLFLLGAGVGMIAGGQLGRSALPPALVAVGVGLLLLAVRARSGTPDLVGDATAGRIAAATDDKAPDNRPTFANLGPRVEHILQLAEAQAADHIAEAEATAAQIVAQARAEAARTNPDRGPGA</sequence>
<protein>
    <submittedName>
        <fullName evidence="1">Uncharacterized protein</fullName>
    </submittedName>
</protein>
<reference evidence="1 2" key="1">
    <citation type="submission" date="2017-06" db="EMBL/GenBank/DDBJ databases">
        <authorList>
            <person name="Kim H.J."/>
            <person name="Triplett B.A."/>
        </authorList>
    </citation>
    <scope>NUCLEOTIDE SEQUENCE [LARGE SCALE GENOMIC DNA]</scope>
    <source>
        <strain evidence="1 2">DSM 43151</strain>
    </source>
</reference>
<name>A0A239K026_9ACTN</name>
<evidence type="ECO:0000313" key="2">
    <source>
        <dbReference type="Proteomes" id="UP000198415"/>
    </source>
</evidence>
<dbReference type="EMBL" id="FZNR01000040">
    <property type="protein sequence ID" value="SNT11042.1"/>
    <property type="molecule type" value="Genomic_DNA"/>
</dbReference>
<dbReference type="Proteomes" id="UP000198415">
    <property type="component" value="Unassembled WGS sequence"/>
</dbReference>
<evidence type="ECO:0000313" key="1">
    <source>
        <dbReference type="EMBL" id="SNT11042.1"/>
    </source>
</evidence>
<accession>A0A239K026</accession>